<evidence type="ECO:0000256" key="3">
    <source>
        <dbReference type="ARBA" id="ARBA00023237"/>
    </source>
</evidence>
<dbReference type="Gene3D" id="3.40.190.10">
    <property type="entry name" value="Periplasmic binding protein-like II"/>
    <property type="match status" value="2"/>
</dbReference>
<dbReference type="CDD" id="cd01009">
    <property type="entry name" value="PBP2_YfhD_N"/>
    <property type="match status" value="1"/>
</dbReference>
<sequence length="295" mass="33859">RNNATCYYEGPTGFAGFEYELAKAFADYLGVKLVCVVTHNFKQMIPSLLRGDADLITAGFTVTEQRRRKVAFGPAYMEVQQQVVGRLGGPSPDKVGDLIGQPLWVNAGTSYEERLRQLKQQHPGLSWMPVSGYETEEILEMVWQGIVPLTIADSNIVAVNRRYYPQLRIHFAIEQGQRLAWALHPQHQHLLTAVERWFARPETAALLQRLKQHYYGHLKVFDYVDLVQYHNRVRHRLPRYRDHFEEAAAKHGLDWRLVAAQSYQESHWDPNAVSFTGVRGLMMLTQKTAETLGVK</sequence>
<dbReference type="Gene3D" id="1.10.530.10">
    <property type="match status" value="1"/>
</dbReference>
<accession>X1AFY6</accession>
<feature type="non-terminal residue" evidence="5">
    <location>
        <position position="295"/>
    </location>
</feature>
<dbReference type="EMBL" id="BART01019018">
    <property type="protein sequence ID" value="GAG80849.1"/>
    <property type="molecule type" value="Genomic_DNA"/>
</dbReference>
<dbReference type="SMART" id="SM00062">
    <property type="entry name" value="PBPb"/>
    <property type="match status" value="1"/>
</dbReference>
<reference evidence="5" key="1">
    <citation type="journal article" date="2014" name="Front. Microbiol.">
        <title>High frequency of phylogenetically diverse reductive dehalogenase-homologous genes in deep subseafloor sedimentary metagenomes.</title>
        <authorList>
            <person name="Kawai M."/>
            <person name="Futagami T."/>
            <person name="Toyoda A."/>
            <person name="Takaki Y."/>
            <person name="Nishi S."/>
            <person name="Hori S."/>
            <person name="Arai W."/>
            <person name="Tsubouchi T."/>
            <person name="Morono Y."/>
            <person name="Uchiyama I."/>
            <person name="Ito T."/>
            <person name="Fujiyama A."/>
            <person name="Inagaki F."/>
            <person name="Takami H."/>
        </authorList>
    </citation>
    <scope>NUCLEOTIDE SEQUENCE</scope>
    <source>
        <strain evidence="5">Expedition CK06-06</strain>
    </source>
</reference>
<dbReference type="PANTHER" id="PTHR35936">
    <property type="entry name" value="MEMBRANE-BOUND LYTIC MUREIN TRANSGLYCOSYLASE F"/>
    <property type="match status" value="1"/>
</dbReference>
<evidence type="ECO:0000313" key="5">
    <source>
        <dbReference type="EMBL" id="GAG80849.1"/>
    </source>
</evidence>
<evidence type="ECO:0000256" key="2">
    <source>
        <dbReference type="ARBA" id="ARBA00022729"/>
    </source>
</evidence>
<dbReference type="Pfam" id="PF00497">
    <property type="entry name" value="SBP_bac_3"/>
    <property type="match status" value="1"/>
</dbReference>
<organism evidence="5">
    <name type="scientific">marine sediment metagenome</name>
    <dbReference type="NCBI Taxonomy" id="412755"/>
    <lineage>
        <taxon>unclassified sequences</taxon>
        <taxon>metagenomes</taxon>
        <taxon>ecological metagenomes</taxon>
    </lineage>
</organism>
<dbReference type="Pfam" id="PF01464">
    <property type="entry name" value="SLT"/>
    <property type="match status" value="1"/>
</dbReference>
<evidence type="ECO:0000256" key="1">
    <source>
        <dbReference type="ARBA" id="ARBA00004339"/>
    </source>
</evidence>
<comment type="caution">
    <text evidence="5">The sequence shown here is derived from an EMBL/GenBank/DDBJ whole genome shotgun (WGS) entry which is preliminary data.</text>
</comment>
<protein>
    <recommendedName>
        <fullName evidence="4">Solute-binding protein family 3/N-terminal domain-containing protein</fullName>
    </recommendedName>
</protein>
<keyword evidence="3" id="KW-0472">Membrane</keyword>
<dbReference type="InterPro" id="IPR023346">
    <property type="entry name" value="Lysozyme-like_dom_sf"/>
</dbReference>
<feature type="non-terminal residue" evidence="5">
    <location>
        <position position="1"/>
    </location>
</feature>
<keyword evidence="2" id="KW-0732">Signal</keyword>
<feature type="domain" description="Solute-binding protein family 3/N-terminal" evidence="4">
    <location>
        <begin position="3"/>
        <end position="218"/>
    </location>
</feature>
<keyword evidence="3" id="KW-0998">Cell outer membrane</keyword>
<dbReference type="PANTHER" id="PTHR35936:SF32">
    <property type="entry name" value="MEMBRANE-BOUND LYTIC MUREIN TRANSGLYCOSYLASE F"/>
    <property type="match status" value="1"/>
</dbReference>
<comment type="subcellular location">
    <subcellularLocation>
        <location evidence="1">Cell outer membrane</location>
        <topology evidence="1">Peripheral membrane protein</topology>
    </subcellularLocation>
</comment>
<proteinExistence type="predicted"/>
<dbReference type="InterPro" id="IPR008258">
    <property type="entry name" value="Transglycosylase_SLT_dom_1"/>
</dbReference>
<dbReference type="SUPFAM" id="SSF53955">
    <property type="entry name" value="Lysozyme-like"/>
    <property type="match status" value="1"/>
</dbReference>
<dbReference type="SUPFAM" id="SSF53850">
    <property type="entry name" value="Periplasmic binding protein-like II"/>
    <property type="match status" value="1"/>
</dbReference>
<dbReference type="GO" id="GO:0009279">
    <property type="term" value="C:cell outer membrane"/>
    <property type="evidence" value="ECO:0007669"/>
    <property type="project" value="UniProtKB-SubCell"/>
</dbReference>
<gene>
    <name evidence="5" type="ORF">S01H4_35713</name>
</gene>
<evidence type="ECO:0000259" key="4">
    <source>
        <dbReference type="SMART" id="SM00062"/>
    </source>
</evidence>
<name>X1AFY6_9ZZZZ</name>
<dbReference type="InterPro" id="IPR001638">
    <property type="entry name" value="Solute-binding_3/MltF_N"/>
</dbReference>
<dbReference type="AlphaFoldDB" id="X1AFY6"/>